<evidence type="ECO:0000313" key="1">
    <source>
        <dbReference type="EMBL" id="KXT14536.1"/>
    </source>
</evidence>
<gene>
    <name evidence="1" type="ORF">AC579_9120</name>
</gene>
<sequence>MKGNRKQEKEPITFFTLPGELRNKVYGKVLKRNTGTGPAQLVVVVRYDPIGKCYAHIAAVDVINHEELEPFFGMVEMNVQVGNESLDLFLSRATLRLDAIGAEPPAYRIKMSGVALERFESFEAAALFRIDHSPPPIGLHRHINMSLLTLTFTKCEAPTSDGIWWETRGLRWEMLKGDTGYPYCQEAADEGRATIEGVVDLRVKHIMQTQAVFRQPTLTPDLLDHVKKVMLFSIDAGIRSTPRSEYEHMPHEWAKQHYVKLTETMEGPKVELEWNLLQFPRLRSLLEAVPVVDEEGKLLDVVELAKEEEEV</sequence>
<name>A0A139IJ15_9PEZI</name>
<dbReference type="AlphaFoldDB" id="A0A139IJ15"/>
<comment type="caution">
    <text evidence="1">The sequence shown here is derived from an EMBL/GenBank/DDBJ whole genome shotgun (WGS) entry which is preliminary data.</text>
</comment>
<proteinExistence type="predicted"/>
<organism evidence="1 2">
    <name type="scientific">Pseudocercospora musae</name>
    <dbReference type="NCBI Taxonomy" id="113226"/>
    <lineage>
        <taxon>Eukaryota</taxon>
        <taxon>Fungi</taxon>
        <taxon>Dikarya</taxon>
        <taxon>Ascomycota</taxon>
        <taxon>Pezizomycotina</taxon>
        <taxon>Dothideomycetes</taxon>
        <taxon>Dothideomycetidae</taxon>
        <taxon>Mycosphaerellales</taxon>
        <taxon>Mycosphaerellaceae</taxon>
        <taxon>Pseudocercospora</taxon>
    </lineage>
</organism>
<reference evidence="1 2" key="1">
    <citation type="submission" date="2015-07" db="EMBL/GenBank/DDBJ databases">
        <title>Comparative genomics of the Sigatoka disease complex on banana suggests a link between parallel evolutionary changes in Pseudocercospora fijiensis and Pseudocercospora eumusae and increased virulence on the banana host.</title>
        <authorList>
            <person name="Chang T.-C."/>
            <person name="Salvucci A."/>
            <person name="Crous P.W."/>
            <person name="Stergiopoulos I."/>
        </authorList>
    </citation>
    <scope>NUCLEOTIDE SEQUENCE [LARGE SCALE GENOMIC DNA]</scope>
    <source>
        <strain evidence="1 2">CBS 116634</strain>
    </source>
</reference>
<dbReference type="EMBL" id="LFZO01000079">
    <property type="protein sequence ID" value="KXT14536.1"/>
    <property type="molecule type" value="Genomic_DNA"/>
</dbReference>
<dbReference type="Proteomes" id="UP000073492">
    <property type="component" value="Unassembled WGS sequence"/>
</dbReference>
<keyword evidence="2" id="KW-1185">Reference proteome</keyword>
<accession>A0A139IJ15</accession>
<evidence type="ECO:0000313" key="2">
    <source>
        <dbReference type="Proteomes" id="UP000073492"/>
    </source>
</evidence>
<protein>
    <submittedName>
        <fullName evidence="1">Uncharacterized protein</fullName>
    </submittedName>
</protein>